<evidence type="ECO:0000256" key="1">
    <source>
        <dbReference type="ARBA" id="ARBA00022490"/>
    </source>
</evidence>
<dbReference type="Proteomes" id="UP000237466">
    <property type="component" value="Unassembled WGS sequence"/>
</dbReference>
<dbReference type="Gene3D" id="3.30.310.230">
    <property type="entry name" value="Sigma factor-binding protein Crl monomer"/>
    <property type="match status" value="1"/>
</dbReference>
<reference evidence="9 10" key="2">
    <citation type="journal article" date="2018" name="Front. Microbiol.">
        <title>Phylogeny of Vibrio vulnificus from the Analysis of the Core-Genome: Implications for Intra-Species Taxonomy.</title>
        <authorList>
            <person name="Roig F.J."/>
            <person name="Gonzalez-Candelas F."/>
            <person name="Sanjuan E."/>
            <person name="Fouz B."/>
            <person name="Feil E.J."/>
            <person name="Llorens C."/>
            <person name="Baker-Austin C."/>
            <person name="Oliver J.D."/>
            <person name="Danin-Poleg Y."/>
            <person name="Gibas C.J."/>
            <person name="Kashi Y."/>
            <person name="Gulig P.A."/>
            <person name="Morrison S.S."/>
            <person name="Amaro C."/>
        </authorList>
    </citation>
    <scope>NUCLEOTIDE SEQUENCE [LARGE SCALE GENOMIC DNA]</scope>
    <source>
        <strain evidence="9 10">CECT4608</strain>
    </source>
</reference>
<dbReference type="EMBL" id="CP019290">
    <property type="protein sequence ID" value="AXX60655.1"/>
    <property type="molecule type" value="Genomic_DNA"/>
</dbReference>
<dbReference type="OMA" id="FWGWWLE"/>
<evidence type="ECO:0000313" key="7">
    <source>
        <dbReference type="EMBL" id="HAS8539821.1"/>
    </source>
</evidence>
<dbReference type="RefSeq" id="WP_011078431.1">
    <property type="nucleotide sequence ID" value="NZ_AP026552.1"/>
</dbReference>
<comment type="subcellular location">
    <subcellularLocation>
        <location evidence="5">Cytoplasm</location>
    </subcellularLocation>
</comment>
<accession>A0A087I8W4</accession>
<comment type="function">
    <text evidence="5">Binds to the sigma-S subunit of RNA polymerase, activating expression of sigma-S-regulated genes. Stimulates RNA polymerase holoenzyme formation and may bind to several other sigma factors, such as sigma-70 and sigma-32.</text>
</comment>
<evidence type="ECO:0000256" key="2">
    <source>
        <dbReference type="ARBA" id="ARBA00023015"/>
    </source>
</evidence>
<keyword evidence="4 5" id="KW-0804">Transcription</keyword>
<keyword evidence="2 5" id="KW-0805">Transcription regulation</keyword>
<protein>
    <recommendedName>
        <fullName evidence="5">Sigma factor-binding protein Crl</fullName>
    </recommendedName>
</protein>
<dbReference type="InterPro" id="IPR038208">
    <property type="entry name" value="Tscrpt_reg_Crl_sf"/>
</dbReference>
<proteinExistence type="inferred from homology"/>
<keyword evidence="1 5" id="KW-0963">Cytoplasm</keyword>
<dbReference type="InterPro" id="IPR009986">
    <property type="entry name" value="Tscrpt_reg_Crl"/>
</dbReference>
<reference evidence="8" key="3">
    <citation type="journal article" date="2018" name="Genome Biol.">
        <title>SKESA: strategic k-mer extension for scrupulous assemblies.</title>
        <authorList>
            <person name="Souvorov A."/>
            <person name="Agarwala R."/>
            <person name="Lipman D.J."/>
        </authorList>
    </citation>
    <scope>NUCLEOTIDE SEQUENCE</scope>
    <source>
        <strain evidence="8">BCW_3452</strain>
    </source>
</reference>
<dbReference type="GeneID" id="93894668"/>
<dbReference type="SMR" id="A0A087I8W4"/>
<sequence>MSEVTNNPTHNRLLAKLRAMGPYLRDPQSKEGLYYFDCLSVCIDDRKSPELREFWGWWMELEATEGGFTANYHIGKYDVEGNWLDLAIPKNALEEVNKTQNCFHLKLVKTLEENFQLSVAYHEQSVEFV</sequence>
<reference evidence="6 11" key="1">
    <citation type="submission" date="2017-01" db="EMBL/GenBank/DDBJ databases">
        <title>Complete Genome Sequence of Vibrio vulnificus FORC_053.</title>
        <authorList>
            <consortium name="Food-borne Pathogen Omics Research Center"/>
            <person name="Chung H.Y."/>
            <person name="Na E.J."/>
            <person name="Song J.S."/>
            <person name="Kim H."/>
            <person name="Lee J.-H."/>
            <person name="Ryu S."/>
            <person name="Choi S.H."/>
        </authorList>
    </citation>
    <scope>NUCLEOTIDE SEQUENCE [LARGE SCALE GENOMIC DNA]</scope>
    <source>
        <strain evidence="6 11">FORC_053</strain>
    </source>
</reference>
<gene>
    <name evidence="5" type="primary">crl</name>
    <name evidence="9" type="ORF">CRN52_11835</name>
    <name evidence="6" type="ORF">FORC53_2316</name>
    <name evidence="7" type="ORF">I7730_08470</name>
    <name evidence="8" type="ORF">I7730_26155</name>
</gene>
<dbReference type="Pfam" id="PF07417">
    <property type="entry name" value="Crl"/>
    <property type="match status" value="1"/>
</dbReference>
<dbReference type="EMBL" id="DACRBY010000197">
    <property type="protein sequence ID" value="HAS8543202.1"/>
    <property type="molecule type" value="Genomic_DNA"/>
</dbReference>
<name>A0A087I8W4_VIBVL</name>
<dbReference type="AlphaFoldDB" id="A0A087I8W4"/>
<dbReference type="EMBL" id="DACRBY010000008">
    <property type="protein sequence ID" value="HAS8539821.1"/>
    <property type="molecule type" value="Genomic_DNA"/>
</dbReference>
<dbReference type="NCBIfam" id="NF008217">
    <property type="entry name" value="PRK10984.1"/>
    <property type="match status" value="1"/>
</dbReference>
<evidence type="ECO:0000313" key="8">
    <source>
        <dbReference type="EMBL" id="HAS8543202.1"/>
    </source>
</evidence>
<dbReference type="Proteomes" id="UP000263418">
    <property type="component" value="Chromosome 1"/>
</dbReference>
<evidence type="ECO:0000256" key="3">
    <source>
        <dbReference type="ARBA" id="ARBA00023159"/>
    </source>
</evidence>
<evidence type="ECO:0000313" key="9">
    <source>
        <dbReference type="EMBL" id="POB47659.1"/>
    </source>
</evidence>
<dbReference type="HAMAP" id="MF_01178">
    <property type="entry name" value="Crl"/>
    <property type="match status" value="1"/>
</dbReference>
<dbReference type="Proteomes" id="UP000863257">
    <property type="component" value="Unassembled WGS sequence"/>
</dbReference>
<dbReference type="GO" id="GO:0005737">
    <property type="term" value="C:cytoplasm"/>
    <property type="evidence" value="ECO:0007669"/>
    <property type="project" value="UniProtKB-SubCell"/>
</dbReference>
<evidence type="ECO:0000313" key="6">
    <source>
        <dbReference type="EMBL" id="AXX60655.1"/>
    </source>
</evidence>
<evidence type="ECO:0000313" key="10">
    <source>
        <dbReference type="Proteomes" id="UP000237466"/>
    </source>
</evidence>
<organism evidence="8">
    <name type="scientific">Vibrio vulnificus</name>
    <dbReference type="NCBI Taxonomy" id="672"/>
    <lineage>
        <taxon>Bacteria</taxon>
        <taxon>Pseudomonadati</taxon>
        <taxon>Pseudomonadota</taxon>
        <taxon>Gammaproteobacteria</taxon>
        <taxon>Vibrionales</taxon>
        <taxon>Vibrionaceae</taxon>
        <taxon>Vibrio</taxon>
    </lineage>
</organism>
<feature type="region of interest" description="Essential for activity" evidence="5">
    <location>
        <begin position="100"/>
        <end position="123"/>
    </location>
</feature>
<keyword evidence="3 5" id="KW-0010">Activator</keyword>
<dbReference type="EMBL" id="PDGH01000100">
    <property type="protein sequence ID" value="POB47659.1"/>
    <property type="molecule type" value="Genomic_DNA"/>
</dbReference>
<comment type="similarity">
    <text evidence="5">Belongs to the Crl family.</text>
</comment>
<evidence type="ECO:0000256" key="4">
    <source>
        <dbReference type="ARBA" id="ARBA00023163"/>
    </source>
</evidence>
<dbReference type="OrthoDB" id="6428303at2"/>
<dbReference type="GO" id="GO:0045893">
    <property type="term" value="P:positive regulation of DNA-templated transcription"/>
    <property type="evidence" value="ECO:0007669"/>
    <property type="project" value="UniProtKB-UniRule"/>
</dbReference>
<evidence type="ECO:0000256" key="5">
    <source>
        <dbReference type="HAMAP-Rule" id="MF_01178"/>
    </source>
</evidence>
<reference evidence="8" key="4">
    <citation type="submission" date="2019-01" db="EMBL/GenBank/DDBJ databases">
        <authorList>
            <consortium name="NCBI Pathogen Detection Project"/>
        </authorList>
    </citation>
    <scope>NUCLEOTIDE SEQUENCE</scope>
    <source>
        <strain evidence="8">BCW_3452</strain>
    </source>
</reference>
<evidence type="ECO:0000313" key="11">
    <source>
        <dbReference type="Proteomes" id="UP000263418"/>
    </source>
</evidence>
<dbReference type="KEGG" id="vvl:VV93_v1c07960"/>